<dbReference type="Proteomes" id="UP000694866">
    <property type="component" value="Unplaced"/>
</dbReference>
<dbReference type="FunFam" id="2.40.10.10:FF:000054">
    <property type="entry name" value="Complement C1r subcomponent"/>
    <property type="match status" value="1"/>
</dbReference>
<keyword evidence="6" id="KW-0645">Protease</keyword>
<dbReference type="SUPFAM" id="SSF50494">
    <property type="entry name" value="Trypsin-like serine proteases"/>
    <property type="match status" value="1"/>
</dbReference>
<keyword evidence="7" id="KW-0472">Membrane</keyword>
<dbReference type="GeneID" id="105265551"/>
<sequence length="302" mass="33532">MQWSILIVLSTVLGAFVINTEGTENDLSLEDTITQKVDGRIVNGTKAQLAQFPHMVSLRRRYTSSHFCGASIISEKWILTAAHCMYRNDELLSPASFYVFTGGVKLDDKEVSPRQVRYIKDLYVHPDFDDSYLVNDVALLLVMTLLSLTAKIISINEIYKFFVQIFMNGRDVSNDLMYLKMPLLSPPICKKLLRKITKMTNGQICAGYLEGQRDACQGDSGGPLMCNGSLTGIVSGGSGCARPELPGFYSEVAYYKNWIERVQSAADSCCKCACQRNVSNSSVTVTYGTLLLLIIGIYLSIY</sequence>
<dbReference type="InterPro" id="IPR043504">
    <property type="entry name" value="Peptidase_S1_PA_chymotrypsin"/>
</dbReference>
<evidence type="ECO:0000259" key="9">
    <source>
        <dbReference type="PROSITE" id="PS50240"/>
    </source>
</evidence>
<evidence type="ECO:0000256" key="5">
    <source>
        <dbReference type="ARBA" id="ARBA00023180"/>
    </source>
</evidence>
<dbReference type="Gene3D" id="2.40.10.10">
    <property type="entry name" value="Trypsin-like serine proteases"/>
    <property type="match status" value="2"/>
</dbReference>
<dbReference type="PROSITE" id="PS00134">
    <property type="entry name" value="TRYPSIN_HIS"/>
    <property type="match status" value="1"/>
</dbReference>
<keyword evidence="6" id="KW-0378">Hydrolase</keyword>
<dbReference type="Pfam" id="PF00089">
    <property type="entry name" value="Trypsin"/>
    <property type="match status" value="1"/>
</dbReference>
<dbReference type="GO" id="GO:0005576">
    <property type="term" value="C:extracellular region"/>
    <property type="evidence" value="ECO:0007669"/>
    <property type="project" value="UniProtKB-SubCell"/>
</dbReference>
<evidence type="ECO:0000313" key="11">
    <source>
        <dbReference type="RefSeq" id="XP_011301402.1"/>
    </source>
</evidence>
<dbReference type="OrthoDB" id="10059102at2759"/>
<dbReference type="PROSITE" id="PS50240">
    <property type="entry name" value="TRYPSIN_DOM"/>
    <property type="match status" value="1"/>
</dbReference>
<dbReference type="PROSITE" id="PS00135">
    <property type="entry name" value="TRYPSIN_SER"/>
    <property type="match status" value="1"/>
</dbReference>
<dbReference type="GO" id="GO:0004252">
    <property type="term" value="F:serine-type endopeptidase activity"/>
    <property type="evidence" value="ECO:0007669"/>
    <property type="project" value="InterPro"/>
</dbReference>
<dbReference type="SMART" id="SM00020">
    <property type="entry name" value="Tryp_SPc"/>
    <property type="match status" value="1"/>
</dbReference>
<feature type="domain" description="Peptidase S1" evidence="9">
    <location>
        <begin position="41"/>
        <end position="264"/>
    </location>
</feature>
<evidence type="ECO:0000256" key="2">
    <source>
        <dbReference type="ARBA" id="ARBA00022525"/>
    </source>
</evidence>
<proteinExistence type="predicted"/>
<organism evidence="10 11">
    <name type="scientific">Fopius arisanus</name>
    <dbReference type="NCBI Taxonomy" id="64838"/>
    <lineage>
        <taxon>Eukaryota</taxon>
        <taxon>Metazoa</taxon>
        <taxon>Ecdysozoa</taxon>
        <taxon>Arthropoda</taxon>
        <taxon>Hexapoda</taxon>
        <taxon>Insecta</taxon>
        <taxon>Pterygota</taxon>
        <taxon>Neoptera</taxon>
        <taxon>Endopterygota</taxon>
        <taxon>Hymenoptera</taxon>
        <taxon>Apocrita</taxon>
        <taxon>Ichneumonoidea</taxon>
        <taxon>Braconidae</taxon>
        <taxon>Opiinae</taxon>
        <taxon>Fopius</taxon>
    </lineage>
</organism>
<name>A0A9R1T2A7_9HYME</name>
<feature type="transmembrane region" description="Helical" evidence="7">
    <location>
        <begin position="284"/>
        <end position="301"/>
    </location>
</feature>
<evidence type="ECO:0000256" key="4">
    <source>
        <dbReference type="ARBA" id="ARBA00023157"/>
    </source>
</evidence>
<reference evidence="11" key="1">
    <citation type="submission" date="2025-08" db="UniProtKB">
        <authorList>
            <consortium name="RefSeq"/>
        </authorList>
    </citation>
    <scope>IDENTIFICATION</scope>
    <source>
        <strain evidence="11">USDA-PBARC FA_bdor</strain>
        <tissue evidence="11">Whole organism</tissue>
    </source>
</reference>
<keyword evidence="3 8" id="KW-0732">Signal</keyword>
<comment type="subcellular location">
    <subcellularLocation>
        <location evidence="1">Secreted</location>
    </subcellularLocation>
</comment>
<feature type="signal peptide" evidence="8">
    <location>
        <begin position="1"/>
        <end position="22"/>
    </location>
</feature>
<keyword evidence="5" id="KW-0325">Glycoprotein</keyword>
<evidence type="ECO:0000256" key="8">
    <source>
        <dbReference type="SAM" id="SignalP"/>
    </source>
</evidence>
<accession>A0A9R1T2A7</accession>
<gene>
    <name evidence="11" type="primary">LOC105265551</name>
</gene>
<evidence type="ECO:0000313" key="10">
    <source>
        <dbReference type="Proteomes" id="UP000694866"/>
    </source>
</evidence>
<dbReference type="RefSeq" id="XP_011301402.1">
    <property type="nucleotide sequence ID" value="XM_011303100.1"/>
</dbReference>
<evidence type="ECO:0000256" key="6">
    <source>
        <dbReference type="RuleBase" id="RU363034"/>
    </source>
</evidence>
<keyword evidence="10" id="KW-1185">Reference proteome</keyword>
<dbReference type="PANTHER" id="PTHR24252:SF7">
    <property type="entry name" value="HYALIN"/>
    <property type="match status" value="1"/>
</dbReference>
<dbReference type="InterPro" id="IPR033116">
    <property type="entry name" value="TRYPSIN_SER"/>
</dbReference>
<dbReference type="PANTHER" id="PTHR24252">
    <property type="entry name" value="ACROSIN-RELATED"/>
    <property type="match status" value="1"/>
</dbReference>
<dbReference type="InterPro" id="IPR001254">
    <property type="entry name" value="Trypsin_dom"/>
</dbReference>
<evidence type="ECO:0000256" key="1">
    <source>
        <dbReference type="ARBA" id="ARBA00004613"/>
    </source>
</evidence>
<feature type="chain" id="PRO_5040271668" evidence="8">
    <location>
        <begin position="23"/>
        <end position="302"/>
    </location>
</feature>
<dbReference type="CDD" id="cd00190">
    <property type="entry name" value="Tryp_SPc"/>
    <property type="match status" value="1"/>
</dbReference>
<keyword evidence="6" id="KW-0720">Serine protease</keyword>
<dbReference type="FunFam" id="2.40.10.10:FF:000068">
    <property type="entry name" value="transmembrane protease serine 2"/>
    <property type="match status" value="1"/>
</dbReference>
<keyword evidence="7" id="KW-0812">Transmembrane</keyword>
<dbReference type="GO" id="GO:0006508">
    <property type="term" value="P:proteolysis"/>
    <property type="evidence" value="ECO:0007669"/>
    <property type="project" value="UniProtKB-KW"/>
</dbReference>
<keyword evidence="4" id="KW-1015">Disulfide bond</keyword>
<dbReference type="PRINTS" id="PR00722">
    <property type="entry name" value="CHYMOTRYPSIN"/>
</dbReference>
<dbReference type="AlphaFoldDB" id="A0A9R1T2A7"/>
<dbReference type="KEGG" id="fas:105265551"/>
<keyword evidence="7" id="KW-1133">Transmembrane helix</keyword>
<keyword evidence="2" id="KW-0964">Secreted</keyword>
<protein>
    <submittedName>
        <fullName evidence="11">Trypsin-like</fullName>
    </submittedName>
</protein>
<evidence type="ECO:0000256" key="7">
    <source>
        <dbReference type="SAM" id="Phobius"/>
    </source>
</evidence>
<dbReference type="InterPro" id="IPR018114">
    <property type="entry name" value="TRYPSIN_HIS"/>
</dbReference>
<evidence type="ECO:0000256" key="3">
    <source>
        <dbReference type="ARBA" id="ARBA00022729"/>
    </source>
</evidence>
<dbReference type="InterPro" id="IPR001314">
    <property type="entry name" value="Peptidase_S1A"/>
</dbReference>
<dbReference type="InterPro" id="IPR009003">
    <property type="entry name" value="Peptidase_S1_PA"/>
</dbReference>